<dbReference type="InterPro" id="IPR011701">
    <property type="entry name" value="MFS"/>
</dbReference>
<reference evidence="8 9" key="1">
    <citation type="submission" date="2024-01" db="EMBL/GenBank/DDBJ databases">
        <title>Comparative genomics of Cryptococcus and Kwoniella reveals pathogenesis evolution and contrasting modes of karyotype evolution via chromosome fusion or intercentromeric recombination.</title>
        <authorList>
            <person name="Coelho M.A."/>
            <person name="David-Palma M."/>
            <person name="Shea T."/>
            <person name="Bowers K."/>
            <person name="McGinley-Smith S."/>
            <person name="Mohammad A.W."/>
            <person name="Gnirke A."/>
            <person name="Yurkov A.M."/>
            <person name="Nowrousian M."/>
            <person name="Sun S."/>
            <person name="Cuomo C.A."/>
            <person name="Heitman J."/>
        </authorList>
    </citation>
    <scope>NUCLEOTIDE SEQUENCE [LARGE SCALE GENOMIC DNA]</scope>
    <source>
        <strain evidence="8 9">7685027</strain>
    </source>
</reference>
<evidence type="ECO:0000313" key="9">
    <source>
        <dbReference type="Proteomes" id="UP001432216"/>
    </source>
</evidence>
<keyword evidence="9" id="KW-1185">Reference proteome</keyword>
<dbReference type="Pfam" id="PF07690">
    <property type="entry name" value="MFS_1"/>
    <property type="match status" value="1"/>
</dbReference>
<dbReference type="PANTHER" id="PTHR23504">
    <property type="entry name" value="MAJOR FACILITATOR SUPERFAMILY DOMAIN-CONTAINING PROTEIN 10"/>
    <property type="match status" value="1"/>
</dbReference>
<feature type="transmembrane region" description="Helical" evidence="6">
    <location>
        <begin position="463"/>
        <end position="482"/>
    </location>
</feature>
<organism evidence="8 9">
    <name type="scientific">Cryptococcus decagattii</name>
    <dbReference type="NCBI Taxonomy" id="1859122"/>
    <lineage>
        <taxon>Eukaryota</taxon>
        <taxon>Fungi</taxon>
        <taxon>Dikarya</taxon>
        <taxon>Basidiomycota</taxon>
        <taxon>Agaricomycotina</taxon>
        <taxon>Tremellomycetes</taxon>
        <taxon>Tremellales</taxon>
        <taxon>Cryptococcaceae</taxon>
        <taxon>Cryptococcus</taxon>
        <taxon>Cryptococcus gattii species complex</taxon>
    </lineage>
</organism>
<dbReference type="Proteomes" id="UP001432216">
    <property type="component" value="Chromosome 8"/>
</dbReference>
<feature type="domain" description="Major facilitator superfamily (MFS) profile" evidence="7">
    <location>
        <begin position="54"/>
        <end position="487"/>
    </location>
</feature>
<feature type="transmembrane region" description="Helical" evidence="6">
    <location>
        <begin position="438"/>
        <end position="457"/>
    </location>
</feature>
<dbReference type="Gene3D" id="1.20.1250.20">
    <property type="entry name" value="MFS general substrate transporter like domains"/>
    <property type="match status" value="1"/>
</dbReference>
<keyword evidence="5 6" id="KW-0472">Membrane</keyword>
<feature type="transmembrane region" description="Helical" evidence="6">
    <location>
        <begin position="181"/>
        <end position="203"/>
    </location>
</feature>
<dbReference type="InterPro" id="IPR036259">
    <property type="entry name" value="MFS_trans_sf"/>
</dbReference>
<comment type="subcellular location">
    <subcellularLocation>
        <location evidence="1">Membrane</location>
        <topology evidence="1">Multi-pass membrane protein</topology>
    </subcellularLocation>
</comment>
<feature type="transmembrane region" description="Helical" evidence="6">
    <location>
        <begin position="324"/>
        <end position="344"/>
    </location>
</feature>
<keyword evidence="4 6" id="KW-1133">Transmembrane helix</keyword>
<evidence type="ECO:0000259" key="7">
    <source>
        <dbReference type="PROSITE" id="PS50850"/>
    </source>
</evidence>
<feature type="transmembrane region" description="Helical" evidence="6">
    <location>
        <begin position="223"/>
        <end position="245"/>
    </location>
</feature>
<keyword evidence="3 6" id="KW-0812">Transmembrane</keyword>
<gene>
    <name evidence="8" type="ORF">IAS62_004812</name>
</gene>
<dbReference type="GeneID" id="89991583"/>
<dbReference type="InterPro" id="IPR020846">
    <property type="entry name" value="MFS_dom"/>
</dbReference>
<evidence type="ECO:0000313" key="8">
    <source>
        <dbReference type="EMBL" id="WVO23458.1"/>
    </source>
</evidence>
<name>A0ABZ2AY61_9TREE</name>
<keyword evidence="2" id="KW-0813">Transport</keyword>
<evidence type="ECO:0000256" key="2">
    <source>
        <dbReference type="ARBA" id="ARBA00022448"/>
    </source>
</evidence>
<dbReference type="EMBL" id="CP143813">
    <property type="protein sequence ID" value="WVO23458.1"/>
    <property type="molecule type" value="Genomic_DNA"/>
</dbReference>
<dbReference type="RefSeq" id="XP_064722697.1">
    <property type="nucleotide sequence ID" value="XM_064866625.1"/>
</dbReference>
<feature type="transmembrane region" description="Helical" evidence="6">
    <location>
        <begin position="149"/>
        <end position="169"/>
    </location>
</feature>
<dbReference type="PANTHER" id="PTHR23504:SF15">
    <property type="entry name" value="MAJOR FACILITATOR SUPERFAMILY (MFS) PROFILE DOMAIN-CONTAINING PROTEIN"/>
    <property type="match status" value="1"/>
</dbReference>
<evidence type="ECO:0000256" key="3">
    <source>
        <dbReference type="ARBA" id="ARBA00022692"/>
    </source>
</evidence>
<dbReference type="SUPFAM" id="SSF103473">
    <property type="entry name" value="MFS general substrate transporter"/>
    <property type="match status" value="1"/>
</dbReference>
<feature type="transmembrane region" description="Helical" evidence="6">
    <location>
        <begin position="351"/>
        <end position="371"/>
    </location>
</feature>
<evidence type="ECO:0000256" key="6">
    <source>
        <dbReference type="SAM" id="Phobius"/>
    </source>
</evidence>
<dbReference type="PROSITE" id="PS50850">
    <property type="entry name" value="MFS"/>
    <property type="match status" value="1"/>
</dbReference>
<evidence type="ECO:0000256" key="1">
    <source>
        <dbReference type="ARBA" id="ARBA00004141"/>
    </source>
</evidence>
<feature type="transmembrane region" description="Helical" evidence="6">
    <location>
        <begin position="285"/>
        <end position="304"/>
    </location>
</feature>
<evidence type="ECO:0000256" key="4">
    <source>
        <dbReference type="ARBA" id="ARBA00022989"/>
    </source>
</evidence>
<evidence type="ECO:0000256" key="5">
    <source>
        <dbReference type="ARBA" id="ARBA00023136"/>
    </source>
</evidence>
<proteinExistence type="predicted"/>
<feature type="transmembrane region" description="Helical" evidence="6">
    <location>
        <begin position="124"/>
        <end position="143"/>
    </location>
</feature>
<protein>
    <recommendedName>
        <fullName evidence="7">Major facilitator superfamily (MFS) profile domain-containing protein</fullName>
    </recommendedName>
</protein>
<sequence>MTLTQRQPSPLPRRLSNNLSMGLSEVEAETHSPSVVTESPSTPHYHITPVPYLKLFPLLIQRWSEGVTYGVIFPYINEMIHSMGVEEKSVGVWSATAESVMMVTESLSAPIYAPLADRFGRRPVLIVLEIMWGVFGVAFGFSSTVWAVIILRGCLGLLAGCGVISRTMVGEMCDRSNRIKGFAIFSPAFIVGMTTAPLVGGLLANPVPHLLPTSWTLFSDYPYLPPALAAGLSAIIAAWMSISILPETLDRSKHEQAHSLRGKAEGSSSSNIVGLLKYKKFQQVLTLYGLQNAIAFSFEAVFPLFGFTNKELGGLGISTQKLGIILGCSAALSIFMTIFVFPVVHSSMPENYCLLFCLSCYPLATIFFPVMWSLNFAYEGDDVPLSVWIVMSIHMILRRFGDFASIQLDTITLDAIPGPEYLATANSLGFSISAAGRAIGPFIISWFFSISTGFSPYSPGMQLVWIVMVLLTVPSLVLAYQLGGEERHQGKSEHGYEEEQYELIANGDTRHLNYPLDEHLNITATISLDLKLAPPNSTMTTPILLEHNSSSLLSPLSPPHFETPTNEKLSFPILIPSGEIQYVVLEEEMQFAEAEEASWSREGSSFAPSNMGSRASSFSSNDHAIFGSKRRSAGSLNNFGLMSSSPCSFGFPILNGTSLAFPTDAQEEESVSEVTYGMIEFMLDSFTNPAPQPEAVSQLLVECVSP</sequence>
<accession>A0ABZ2AY61</accession>